<gene>
    <name evidence="1" type="ORF">OKA104_LOCUS54132</name>
</gene>
<dbReference type="AlphaFoldDB" id="A0A820SBW1"/>
<dbReference type="EMBL" id="CAJOAY010035278">
    <property type="protein sequence ID" value="CAF4450444.1"/>
    <property type="molecule type" value="Genomic_DNA"/>
</dbReference>
<proteinExistence type="predicted"/>
<sequence>MSYSHPNLILSVAMGSR</sequence>
<feature type="non-terminal residue" evidence="1">
    <location>
        <position position="17"/>
    </location>
</feature>
<reference evidence="1" key="1">
    <citation type="submission" date="2021-02" db="EMBL/GenBank/DDBJ databases">
        <authorList>
            <person name="Nowell W R."/>
        </authorList>
    </citation>
    <scope>NUCLEOTIDE SEQUENCE</scope>
</reference>
<organism evidence="1 2">
    <name type="scientific">Adineta steineri</name>
    <dbReference type="NCBI Taxonomy" id="433720"/>
    <lineage>
        <taxon>Eukaryota</taxon>
        <taxon>Metazoa</taxon>
        <taxon>Spiralia</taxon>
        <taxon>Gnathifera</taxon>
        <taxon>Rotifera</taxon>
        <taxon>Eurotatoria</taxon>
        <taxon>Bdelloidea</taxon>
        <taxon>Adinetida</taxon>
        <taxon>Adinetidae</taxon>
        <taxon>Adineta</taxon>
    </lineage>
</organism>
<dbReference type="Proteomes" id="UP000663881">
    <property type="component" value="Unassembled WGS sequence"/>
</dbReference>
<evidence type="ECO:0000313" key="1">
    <source>
        <dbReference type="EMBL" id="CAF4450444.1"/>
    </source>
</evidence>
<name>A0A820SBW1_9BILA</name>
<evidence type="ECO:0000313" key="2">
    <source>
        <dbReference type="Proteomes" id="UP000663881"/>
    </source>
</evidence>
<accession>A0A820SBW1</accession>
<comment type="caution">
    <text evidence="1">The sequence shown here is derived from an EMBL/GenBank/DDBJ whole genome shotgun (WGS) entry which is preliminary data.</text>
</comment>
<protein>
    <submittedName>
        <fullName evidence="1">Uncharacterized protein</fullName>
    </submittedName>
</protein>